<evidence type="ECO:0000256" key="12">
    <source>
        <dbReference type="ARBA" id="ARBA00031350"/>
    </source>
</evidence>
<evidence type="ECO:0000256" key="5">
    <source>
        <dbReference type="ARBA" id="ARBA00022490"/>
    </source>
</evidence>
<dbReference type="Proteomes" id="UP001551329">
    <property type="component" value="Unassembled WGS sequence"/>
</dbReference>
<dbReference type="PANTHER" id="PTHR11579:SF0">
    <property type="entry name" value="PROTEIN-L-ISOASPARTATE(D-ASPARTATE) O-METHYLTRANSFERASE"/>
    <property type="match status" value="1"/>
</dbReference>
<evidence type="ECO:0000313" key="15">
    <source>
        <dbReference type="Proteomes" id="UP001551329"/>
    </source>
</evidence>
<keyword evidence="15" id="KW-1185">Reference proteome</keyword>
<name>A0ABV3CDU0_9ACTN</name>
<evidence type="ECO:0000256" key="7">
    <source>
        <dbReference type="ARBA" id="ARBA00022679"/>
    </source>
</evidence>
<feature type="domain" description="Nudix hydrolase" evidence="13">
    <location>
        <begin position="203"/>
        <end position="334"/>
    </location>
</feature>
<dbReference type="EMBL" id="JBEZAE010000015">
    <property type="protein sequence ID" value="MEU7072952.1"/>
    <property type="molecule type" value="Genomic_DNA"/>
</dbReference>
<evidence type="ECO:0000259" key="13">
    <source>
        <dbReference type="PROSITE" id="PS51462"/>
    </source>
</evidence>
<evidence type="ECO:0000256" key="2">
    <source>
        <dbReference type="ARBA" id="ARBA00005369"/>
    </source>
</evidence>
<proteinExistence type="inferred from homology"/>
<protein>
    <recommendedName>
        <fullName evidence="4">Protein-L-isoaspartate O-methyltransferase</fullName>
        <ecNumber evidence="3">2.1.1.77</ecNumber>
    </recommendedName>
    <alternativeName>
        <fullName evidence="12">L-isoaspartyl protein carboxyl methyltransferase</fullName>
    </alternativeName>
    <alternativeName>
        <fullName evidence="10">Protein L-isoaspartyl methyltransferase</fullName>
    </alternativeName>
    <alternativeName>
        <fullName evidence="11">Protein-beta-aspartate methyltransferase</fullName>
    </alternativeName>
</protein>
<dbReference type="Pfam" id="PF01135">
    <property type="entry name" value="PCMT"/>
    <property type="match status" value="1"/>
</dbReference>
<keyword evidence="9" id="KW-0378">Hydrolase</keyword>
<dbReference type="PROSITE" id="PS51462">
    <property type="entry name" value="NUDIX"/>
    <property type="match status" value="1"/>
</dbReference>
<comment type="caution">
    <text evidence="14">The sequence shown here is derived from an EMBL/GenBank/DDBJ whole genome shotgun (WGS) entry which is preliminary data.</text>
</comment>
<dbReference type="PROSITE" id="PS00893">
    <property type="entry name" value="NUDIX_BOX"/>
    <property type="match status" value="1"/>
</dbReference>
<dbReference type="SUPFAM" id="SSF53335">
    <property type="entry name" value="S-adenosyl-L-methionine-dependent methyltransferases"/>
    <property type="match status" value="2"/>
</dbReference>
<accession>A0ABV3CDU0</accession>
<dbReference type="GO" id="GO:0032259">
    <property type="term" value="P:methylation"/>
    <property type="evidence" value="ECO:0007669"/>
    <property type="project" value="UniProtKB-KW"/>
</dbReference>
<dbReference type="InterPro" id="IPR029063">
    <property type="entry name" value="SAM-dependent_MTases_sf"/>
</dbReference>
<dbReference type="Gene3D" id="3.40.50.150">
    <property type="entry name" value="Vaccinia Virus protein VP39"/>
    <property type="match status" value="2"/>
</dbReference>
<evidence type="ECO:0000256" key="8">
    <source>
        <dbReference type="ARBA" id="ARBA00022691"/>
    </source>
</evidence>
<dbReference type="InterPro" id="IPR000682">
    <property type="entry name" value="PCMT"/>
</dbReference>
<dbReference type="InterPro" id="IPR027573">
    <property type="entry name" value="Methyltran_FxLD"/>
</dbReference>
<dbReference type="Gene3D" id="3.90.79.10">
    <property type="entry name" value="Nucleoside Triphosphate Pyrophosphohydrolase"/>
    <property type="match status" value="1"/>
</dbReference>
<evidence type="ECO:0000256" key="9">
    <source>
        <dbReference type="ARBA" id="ARBA00022801"/>
    </source>
</evidence>
<keyword evidence="6 14" id="KW-0489">Methyltransferase</keyword>
<evidence type="ECO:0000256" key="10">
    <source>
        <dbReference type="ARBA" id="ARBA00030757"/>
    </source>
</evidence>
<dbReference type="EC" id="2.1.1.77" evidence="3"/>
<organism evidence="14 15">
    <name type="scientific">Streptomyces narbonensis</name>
    <dbReference type="NCBI Taxonomy" id="67333"/>
    <lineage>
        <taxon>Bacteria</taxon>
        <taxon>Bacillati</taxon>
        <taxon>Actinomycetota</taxon>
        <taxon>Actinomycetes</taxon>
        <taxon>Kitasatosporales</taxon>
        <taxon>Streptomycetaceae</taxon>
        <taxon>Streptomyces</taxon>
    </lineage>
</organism>
<dbReference type="NCBIfam" id="TIGR04364">
    <property type="entry name" value="methyltran_FxLD"/>
    <property type="match status" value="1"/>
</dbReference>
<keyword evidence="8" id="KW-0949">S-adenosyl-L-methionine</keyword>
<dbReference type="SUPFAM" id="SSF55811">
    <property type="entry name" value="Nudix"/>
    <property type="match status" value="1"/>
</dbReference>
<keyword evidence="5" id="KW-0963">Cytoplasm</keyword>
<comment type="similarity">
    <text evidence="2">Belongs to the methyltransferase superfamily. L-isoaspartyl/D-aspartyl protein methyltransferase family.</text>
</comment>
<dbReference type="InterPro" id="IPR015797">
    <property type="entry name" value="NUDIX_hydrolase-like_dom_sf"/>
</dbReference>
<dbReference type="CDD" id="cd02440">
    <property type="entry name" value="AdoMet_MTases"/>
    <property type="match status" value="2"/>
</dbReference>
<gene>
    <name evidence="14" type="primary">fxlM</name>
    <name evidence="14" type="ORF">AB0A88_22780</name>
</gene>
<evidence type="ECO:0000256" key="11">
    <source>
        <dbReference type="ARBA" id="ARBA00031323"/>
    </source>
</evidence>
<comment type="subcellular location">
    <subcellularLocation>
        <location evidence="1">Cytoplasm</location>
    </subcellularLocation>
</comment>
<dbReference type="InterPro" id="IPR013217">
    <property type="entry name" value="Methyltransf_12"/>
</dbReference>
<dbReference type="PANTHER" id="PTHR11579">
    <property type="entry name" value="PROTEIN-L-ISOASPARTATE O-METHYLTRANSFERASE"/>
    <property type="match status" value="1"/>
</dbReference>
<evidence type="ECO:0000256" key="1">
    <source>
        <dbReference type="ARBA" id="ARBA00004496"/>
    </source>
</evidence>
<dbReference type="InterPro" id="IPR000086">
    <property type="entry name" value="NUDIX_hydrolase_dom"/>
</dbReference>
<evidence type="ECO:0000256" key="6">
    <source>
        <dbReference type="ARBA" id="ARBA00022603"/>
    </source>
</evidence>
<dbReference type="GO" id="GO:0008168">
    <property type="term" value="F:methyltransferase activity"/>
    <property type="evidence" value="ECO:0007669"/>
    <property type="project" value="UniProtKB-KW"/>
</dbReference>
<sequence length="784" mass="84315">MTYTAREEWEQHYGEGKGWRRLGEREQQLLAEHAPVPEGGGRALDVGCGTGELAAHLVGVGYTVDAVDLTDSAIARAREEHAAVEGVRWLQLDMERDDPAPLHEEGYDLITMRLVYPFMADRGRVVHGLGERLRVGGALVVITPIVENTPAERRGIALDEDEITLLGAGWKTVERLDADGLAFLVLRGPCHLDTRAVEKRPTTGHALIGALAVVTDDAGRVLLGRSRRGMLELPGGKTTGPEDFAAAAVRELAEETGLIADPADAHVVTMLVDDSHGVPRLTAVVRITAWTGTLANPEPDKFDRWEFFDLHTLVCVGDVFVPAALALDAVWPGVIPGLPPTTSYPIAADQPPVPGEPAEAARLRASMTQMVIDGGWAPSEHVREALRTVPRHRFAPEANLAAAYDGGDRAVITRYDETGTAISSVSAAWLQADMIEHLGLKPGAVVFEAGSGGYNAELLAHVAGPEGRVVTVDIDPWVVRRTRRFLTEAGSGRVTAVEADAALGAPAHLVPRGGFDGSMITYNCWDIAPAWREQLAESGRLVLPLEIGGYTRAIAFERRGEVLHALGWTYCGFVRDQGQQARTIPVVSLLDGGLTLRFEHGTAADTTGLEQALRGPRHEIATGVTMGANAYFGSLQLYAATTLSDFCRLAAHQEPHEGVTGIAKDRDAPAIVGDASLAYLIHVKTKDGDSPQDQWEWTVHAFGEQGPALAEQLAATVLAWDRHVRADDNDQHADPALTVHPADTPDSVLPAGDVLDKDLCRLVFRWPGRDVPPPRPVEHPGIAS</sequence>
<evidence type="ECO:0000256" key="3">
    <source>
        <dbReference type="ARBA" id="ARBA00011890"/>
    </source>
</evidence>
<dbReference type="Pfam" id="PF00293">
    <property type="entry name" value="NUDIX"/>
    <property type="match status" value="1"/>
</dbReference>
<dbReference type="Pfam" id="PF08242">
    <property type="entry name" value="Methyltransf_12"/>
    <property type="match status" value="1"/>
</dbReference>
<keyword evidence="7" id="KW-0808">Transferase</keyword>
<reference evidence="14 15" key="1">
    <citation type="submission" date="2024-06" db="EMBL/GenBank/DDBJ databases">
        <title>The Natural Products Discovery Center: Release of the First 8490 Sequenced Strains for Exploring Actinobacteria Biosynthetic Diversity.</title>
        <authorList>
            <person name="Kalkreuter E."/>
            <person name="Kautsar S.A."/>
            <person name="Yang D."/>
            <person name="Bader C.D."/>
            <person name="Teijaro C.N."/>
            <person name="Fluegel L."/>
            <person name="Davis C.M."/>
            <person name="Simpson J.R."/>
            <person name="Lauterbach L."/>
            <person name="Steele A.D."/>
            <person name="Gui C."/>
            <person name="Meng S."/>
            <person name="Li G."/>
            <person name="Viehrig K."/>
            <person name="Ye F."/>
            <person name="Su P."/>
            <person name="Kiefer A.F."/>
            <person name="Nichols A."/>
            <person name="Cepeda A.J."/>
            <person name="Yan W."/>
            <person name="Fan B."/>
            <person name="Jiang Y."/>
            <person name="Adhikari A."/>
            <person name="Zheng C.-J."/>
            <person name="Schuster L."/>
            <person name="Cowan T.M."/>
            <person name="Smanski M.J."/>
            <person name="Chevrette M.G."/>
            <person name="De Carvalho L.P.S."/>
            <person name="Shen B."/>
        </authorList>
    </citation>
    <scope>NUCLEOTIDE SEQUENCE [LARGE SCALE GENOMIC DNA]</scope>
    <source>
        <strain evidence="14 15">NPDC045974</strain>
    </source>
</reference>
<evidence type="ECO:0000256" key="4">
    <source>
        <dbReference type="ARBA" id="ARBA00013346"/>
    </source>
</evidence>
<dbReference type="InterPro" id="IPR020084">
    <property type="entry name" value="NUDIX_hydrolase_CS"/>
</dbReference>
<dbReference type="RefSeq" id="WP_358476249.1">
    <property type="nucleotide sequence ID" value="NZ_JBEZAE010000015.1"/>
</dbReference>
<evidence type="ECO:0000313" key="14">
    <source>
        <dbReference type="EMBL" id="MEU7072952.1"/>
    </source>
</evidence>